<dbReference type="FunFam" id="3.20.20.70:FF:000016">
    <property type="entry name" value="Triosephosphate isomerase"/>
    <property type="match status" value="1"/>
</dbReference>
<dbReference type="GO" id="GO:0005829">
    <property type="term" value="C:cytosol"/>
    <property type="evidence" value="ECO:0007669"/>
    <property type="project" value="TreeGrafter"/>
</dbReference>
<dbReference type="InterPro" id="IPR022896">
    <property type="entry name" value="TrioseP_Isoase_bac/euk"/>
</dbReference>
<proteinExistence type="inferred from homology"/>
<dbReference type="InterPro" id="IPR020861">
    <property type="entry name" value="Triosephosphate_isomerase_AS"/>
</dbReference>
<dbReference type="NCBIfam" id="TIGR00419">
    <property type="entry name" value="tim"/>
    <property type="match status" value="1"/>
</dbReference>
<dbReference type="InterPro" id="IPR000652">
    <property type="entry name" value="Triosephosphate_isomerase"/>
</dbReference>
<evidence type="ECO:0000313" key="9">
    <source>
        <dbReference type="EMBL" id="OHA06945.1"/>
    </source>
</evidence>
<dbReference type="Proteomes" id="UP000177982">
    <property type="component" value="Unassembled WGS sequence"/>
</dbReference>
<dbReference type="SUPFAM" id="SSF51351">
    <property type="entry name" value="Triosephosphate isomerase (TIM)"/>
    <property type="match status" value="1"/>
</dbReference>
<feature type="binding site" evidence="7">
    <location>
        <position position="173"/>
    </location>
    <ligand>
        <name>substrate</name>
    </ligand>
</feature>
<evidence type="ECO:0000256" key="8">
    <source>
        <dbReference type="RuleBase" id="RU363013"/>
    </source>
</evidence>
<dbReference type="CDD" id="cd00311">
    <property type="entry name" value="TIM"/>
    <property type="match status" value="1"/>
</dbReference>
<dbReference type="GO" id="GO:0019563">
    <property type="term" value="P:glycerol catabolic process"/>
    <property type="evidence" value="ECO:0007669"/>
    <property type="project" value="TreeGrafter"/>
</dbReference>
<dbReference type="AlphaFoldDB" id="A0A1G2L5K8"/>
<keyword evidence="5 7" id="KW-0324">Glycolysis</keyword>
<protein>
    <recommendedName>
        <fullName evidence="7 8">Triosephosphate isomerase</fullName>
        <shortName evidence="7">TIM</shortName>
        <shortName evidence="7">TPI</shortName>
        <ecNumber evidence="7 8">5.3.1.1</ecNumber>
    </recommendedName>
    <alternativeName>
        <fullName evidence="7">Triose-phosphate isomerase</fullName>
    </alternativeName>
</protein>
<comment type="subcellular location">
    <subcellularLocation>
        <location evidence="7 8">Cytoplasm</location>
    </subcellularLocation>
</comment>
<evidence type="ECO:0000256" key="7">
    <source>
        <dbReference type="HAMAP-Rule" id="MF_00147"/>
    </source>
</evidence>
<evidence type="ECO:0000313" key="10">
    <source>
        <dbReference type="Proteomes" id="UP000177982"/>
    </source>
</evidence>
<feature type="binding site" evidence="7">
    <location>
        <position position="213"/>
    </location>
    <ligand>
        <name>substrate</name>
    </ligand>
</feature>
<feature type="active site" description="Electrophile" evidence="7">
    <location>
        <position position="96"/>
    </location>
</feature>
<dbReference type="UniPathway" id="UPA00138"/>
<dbReference type="EMBL" id="MHQO01000020">
    <property type="protein sequence ID" value="OHA06945.1"/>
    <property type="molecule type" value="Genomic_DNA"/>
</dbReference>
<dbReference type="UniPathway" id="UPA00109">
    <property type="reaction ID" value="UER00189"/>
</dbReference>
<dbReference type="GO" id="GO:0006096">
    <property type="term" value="P:glycolytic process"/>
    <property type="evidence" value="ECO:0007669"/>
    <property type="project" value="UniProtKB-UniRule"/>
</dbReference>
<dbReference type="Gene3D" id="3.20.20.70">
    <property type="entry name" value="Aldolase class I"/>
    <property type="match status" value="1"/>
</dbReference>
<organism evidence="9 10">
    <name type="scientific">Candidatus Sungbacteria bacterium RIFCSPLOWO2_01_FULL_47_10</name>
    <dbReference type="NCBI Taxonomy" id="1802276"/>
    <lineage>
        <taxon>Bacteria</taxon>
        <taxon>Candidatus Sungiibacteriota</taxon>
    </lineage>
</organism>
<dbReference type="Pfam" id="PF00121">
    <property type="entry name" value="TIM"/>
    <property type="match status" value="1"/>
</dbReference>
<evidence type="ECO:0000256" key="5">
    <source>
        <dbReference type="ARBA" id="ARBA00023152"/>
    </source>
</evidence>
<keyword evidence="6 7" id="KW-0413">Isomerase</keyword>
<comment type="similarity">
    <text evidence="2 7 8">Belongs to the triosephosphate isomerase family.</text>
</comment>
<dbReference type="InterPro" id="IPR013785">
    <property type="entry name" value="Aldolase_TIM"/>
</dbReference>
<dbReference type="PANTHER" id="PTHR21139:SF42">
    <property type="entry name" value="TRIOSEPHOSPHATE ISOMERASE"/>
    <property type="match status" value="1"/>
</dbReference>
<evidence type="ECO:0000256" key="2">
    <source>
        <dbReference type="ARBA" id="ARBA00007422"/>
    </source>
</evidence>
<evidence type="ECO:0000256" key="6">
    <source>
        <dbReference type="ARBA" id="ARBA00023235"/>
    </source>
</evidence>
<evidence type="ECO:0000256" key="4">
    <source>
        <dbReference type="ARBA" id="ARBA00022490"/>
    </source>
</evidence>
<feature type="binding site" evidence="7">
    <location>
        <begin position="236"/>
        <end position="237"/>
    </location>
    <ligand>
        <name>substrate</name>
    </ligand>
</feature>
<dbReference type="PROSITE" id="PS51440">
    <property type="entry name" value="TIM_2"/>
    <property type="match status" value="1"/>
</dbReference>
<dbReference type="HAMAP" id="MF_00147_B">
    <property type="entry name" value="TIM_B"/>
    <property type="match status" value="1"/>
</dbReference>
<sequence>MKKNIVIANWKMNPQSAQEARRLFDTITKGIRRVKKTDVVICPPFVHLPDVKSVRHTQKVFLGSQDIFWEEKGAYTGEISSRMLQSFGVTHVIIGHSERRRWLGETDEMINNKIKTALKAGLVPILCVGEWVREIPGEIPDIVENQVRSALKGLKKGDFKNGIIAYEPVWAIGTGRPETPDNAAKAALFIRKIVRDILGKKTAEHIRVIYGGSVNAENAASFISKDIRGMEGILVGGASLRADDFIKIVKSV</sequence>
<keyword evidence="4 7" id="KW-0963">Cytoplasm</keyword>
<accession>A0A1G2L5K8</accession>
<comment type="pathway">
    <text evidence="7 8">Carbohydrate biosynthesis; gluconeogenesis.</text>
</comment>
<feature type="active site" description="Proton acceptor" evidence="7">
    <location>
        <position position="167"/>
    </location>
</feature>
<gene>
    <name evidence="7" type="primary">tpiA</name>
    <name evidence="9" type="ORF">A2934_01515</name>
</gene>
<dbReference type="EC" id="5.3.1.1" evidence="7 8"/>
<comment type="catalytic activity">
    <reaction evidence="7 8">
        <text>D-glyceraldehyde 3-phosphate = dihydroxyacetone phosphate</text>
        <dbReference type="Rhea" id="RHEA:18585"/>
        <dbReference type="ChEBI" id="CHEBI:57642"/>
        <dbReference type="ChEBI" id="CHEBI:59776"/>
        <dbReference type="EC" id="5.3.1.1"/>
    </reaction>
</comment>
<dbReference type="InterPro" id="IPR035990">
    <property type="entry name" value="TIM_sf"/>
</dbReference>
<feature type="binding site" evidence="7">
    <location>
        <begin position="9"/>
        <end position="11"/>
    </location>
    <ligand>
        <name>substrate</name>
    </ligand>
</feature>
<comment type="subunit">
    <text evidence="7 8">Homodimer.</text>
</comment>
<keyword evidence="3 7" id="KW-0312">Gluconeogenesis</keyword>
<comment type="caution">
    <text evidence="9">The sequence shown here is derived from an EMBL/GenBank/DDBJ whole genome shotgun (WGS) entry which is preliminary data.</text>
</comment>
<reference evidence="9 10" key="1">
    <citation type="journal article" date="2016" name="Nat. Commun.">
        <title>Thousands of microbial genomes shed light on interconnected biogeochemical processes in an aquifer system.</title>
        <authorList>
            <person name="Anantharaman K."/>
            <person name="Brown C.T."/>
            <person name="Hug L.A."/>
            <person name="Sharon I."/>
            <person name="Castelle C.J."/>
            <person name="Probst A.J."/>
            <person name="Thomas B.C."/>
            <person name="Singh A."/>
            <person name="Wilkins M.J."/>
            <person name="Karaoz U."/>
            <person name="Brodie E.L."/>
            <person name="Williams K.H."/>
            <person name="Hubbard S.S."/>
            <person name="Banfield J.F."/>
        </authorList>
    </citation>
    <scope>NUCLEOTIDE SEQUENCE [LARGE SCALE GENOMIC DNA]</scope>
</reference>
<comment type="function">
    <text evidence="7">Involved in the gluconeogenesis. Catalyzes stereospecifically the conversion of dihydroxyacetone phosphate (DHAP) to D-glyceraldehyde-3-phosphate (G3P).</text>
</comment>
<dbReference type="GO" id="GO:0006094">
    <property type="term" value="P:gluconeogenesis"/>
    <property type="evidence" value="ECO:0007669"/>
    <property type="project" value="UniProtKB-UniRule"/>
</dbReference>
<dbReference type="GO" id="GO:0004807">
    <property type="term" value="F:triose-phosphate isomerase activity"/>
    <property type="evidence" value="ECO:0007669"/>
    <property type="project" value="UniProtKB-UniRule"/>
</dbReference>
<evidence type="ECO:0000256" key="1">
    <source>
        <dbReference type="ARBA" id="ARBA00004680"/>
    </source>
</evidence>
<dbReference type="PROSITE" id="PS00171">
    <property type="entry name" value="TIM_1"/>
    <property type="match status" value="1"/>
</dbReference>
<name>A0A1G2L5K8_9BACT</name>
<dbReference type="PANTHER" id="PTHR21139">
    <property type="entry name" value="TRIOSEPHOSPHATE ISOMERASE"/>
    <property type="match status" value="1"/>
</dbReference>
<comment type="pathway">
    <text evidence="1 7 8">Carbohydrate degradation; glycolysis; D-glyceraldehyde 3-phosphate from glycerone phosphate: step 1/1.</text>
</comment>
<dbReference type="GO" id="GO:0046166">
    <property type="term" value="P:glyceraldehyde-3-phosphate biosynthetic process"/>
    <property type="evidence" value="ECO:0007669"/>
    <property type="project" value="TreeGrafter"/>
</dbReference>
<evidence type="ECO:0000256" key="3">
    <source>
        <dbReference type="ARBA" id="ARBA00022432"/>
    </source>
</evidence>